<dbReference type="InterPro" id="IPR051257">
    <property type="entry name" value="Diverse_CBS-Domain"/>
</dbReference>
<dbReference type="Proteomes" id="UP000886130">
    <property type="component" value="Unassembled WGS sequence"/>
</dbReference>
<feature type="domain" description="CBS" evidence="3">
    <location>
        <begin position="27"/>
        <end position="84"/>
    </location>
</feature>
<dbReference type="InterPro" id="IPR000644">
    <property type="entry name" value="CBS_dom"/>
</dbReference>
<dbReference type="CDD" id="cd04584">
    <property type="entry name" value="CBS_pair_AcuB_like"/>
    <property type="match status" value="1"/>
</dbReference>
<reference evidence="4" key="1">
    <citation type="journal article" date="2020" name="mSystems">
        <title>Genome- and Community-Level Interaction Insights into Carbon Utilization and Element Cycling Functions of Hydrothermarchaeota in Hydrothermal Sediment.</title>
        <authorList>
            <person name="Zhou Z."/>
            <person name="Liu Y."/>
            <person name="Xu W."/>
            <person name="Pan J."/>
            <person name="Luo Z.H."/>
            <person name="Li M."/>
        </authorList>
    </citation>
    <scope>NUCLEOTIDE SEQUENCE [LARGE SCALE GENOMIC DNA]</scope>
    <source>
        <strain evidence="4">HyVt-85</strain>
    </source>
</reference>
<feature type="domain" description="CBS" evidence="3">
    <location>
        <begin position="95"/>
        <end position="153"/>
    </location>
</feature>
<feature type="domain" description="CBS" evidence="3">
    <location>
        <begin position="154"/>
        <end position="210"/>
    </location>
</feature>
<dbReference type="PANTHER" id="PTHR43080:SF2">
    <property type="entry name" value="CBS DOMAIN-CONTAINING PROTEIN"/>
    <property type="match status" value="1"/>
</dbReference>
<dbReference type="InterPro" id="IPR046342">
    <property type="entry name" value="CBS_dom_sf"/>
</dbReference>
<keyword evidence="1 2" id="KW-0129">CBS domain</keyword>
<dbReference type="SMART" id="SM00116">
    <property type="entry name" value="CBS"/>
    <property type="match status" value="4"/>
</dbReference>
<dbReference type="PROSITE" id="PS51371">
    <property type="entry name" value="CBS"/>
    <property type="match status" value="4"/>
</dbReference>
<dbReference type="Pfam" id="PF00571">
    <property type="entry name" value="CBS"/>
    <property type="match status" value="4"/>
</dbReference>
<dbReference type="PANTHER" id="PTHR43080">
    <property type="entry name" value="CBS DOMAIN-CONTAINING PROTEIN CBSX3, MITOCHONDRIAL"/>
    <property type="match status" value="1"/>
</dbReference>
<feature type="domain" description="CBS" evidence="3">
    <location>
        <begin position="228"/>
        <end position="277"/>
    </location>
</feature>
<proteinExistence type="predicted"/>
<dbReference type="EMBL" id="DRTM01000064">
    <property type="protein sequence ID" value="HHE75657.1"/>
    <property type="molecule type" value="Genomic_DNA"/>
</dbReference>
<evidence type="ECO:0000259" key="3">
    <source>
        <dbReference type="PROSITE" id="PS51371"/>
    </source>
</evidence>
<protein>
    <submittedName>
        <fullName evidence="4">CBS domain-containing protein</fullName>
    </submittedName>
</protein>
<dbReference type="SUPFAM" id="SSF54631">
    <property type="entry name" value="CBS-domain pair"/>
    <property type="match status" value="2"/>
</dbReference>
<evidence type="ECO:0000256" key="2">
    <source>
        <dbReference type="PROSITE-ProRule" id="PRU00703"/>
    </source>
</evidence>
<evidence type="ECO:0000313" key="4">
    <source>
        <dbReference type="EMBL" id="HHE75657.1"/>
    </source>
</evidence>
<gene>
    <name evidence="4" type="ORF">ENL31_00840</name>
</gene>
<comment type="caution">
    <text evidence="4">The sequence shown here is derived from an EMBL/GenBank/DDBJ whole genome shotgun (WGS) entry which is preliminary data.</text>
</comment>
<dbReference type="Gene3D" id="3.10.580.10">
    <property type="entry name" value="CBS-domain"/>
    <property type="match status" value="2"/>
</dbReference>
<name>A0A7J3T9M6_9ARCH</name>
<sequence>MVGFCVRIVGRDRGGFQMEELKVKDIMTEDVIYVDKDTDLEHILYLMEKHDITKIPVLEDGKLVGIVTDGEIAYKLGSFRKRDVNPAHLHASSVMVRDFATVSPDTPVKEIIRTAGLPGLTILPVLENDKLIGVVTKADLLPLVKSDGLVRDIMTRNVITVEPTDRVIHARRLLIENNIARLPVMQEGEVLGIIAEMDIARAFANLKRSVPYRHQKHQIEELNVENAMNSPAITAKPDVKIKDAAKRMLEKNIGCLPIVEEKLHGIVTRTDLIKTLK</sequence>
<organism evidence="4">
    <name type="scientific">Candidatus Aciduliprofundum boonei</name>
    <dbReference type="NCBI Taxonomy" id="379547"/>
    <lineage>
        <taxon>Archaea</taxon>
        <taxon>Methanobacteriati</taxon>
        <taxon>Thermoplasmatota</taxon>
        <taxon>DHVE2 group</taxon>
        <taxon>Candidatus Aciduliprofundum</taxon>
    </lineage>
</organism>
<evidence type="ECO:0000256" key="1">
    <source>
        <dbReference type="ARBA" id="ARBA00023122"/>
    </source>
</evidence>
<accession>A0A7J3T9M6</accession>
<dbReference type="AlphaFoldDB" id="A0A7J3T9M6"/>